<reference evidence="1" key="1">
    <citation type="submission" date="2018-01" db="EMBL/GenBank/DDBJ databases">
        <title>An insight into the sialome of Amazonian anophelines.</title>
        <authorList>
            <person name="Ribeiro J.M."/>
            <person name="Scarpassa V."/>
            <person name="Calvo E."/>
        </authorList>
    </citation>
    <scope>NUCLEOTIDE SEQUENCE</scope>
    <source>
        <tissue evidence="1">Salivary glands</tissue>
    </source>
</reference>
<name>A0A2M4B145_9DIPT</name>
<dbReference type="EMBL" id="GGFK01013207">
    <property type="protein sequence ID" value="MBW46528.1"/>
    <property type="molecule type" value="Transcribed_RNA"/>
</dbReference>
<organism evidence="1">
    <name type="scientific">Anopheles triannulatus</name>
    <dbReference type="NCBI Taxonomy" id="58253"/>
    <lineage>
        <taxon>Eukaryota</taxon>
        <taxon>Metazoa</taxon>
        <taxon>Ecdysozoa</taxon>
        <taxon>Arthropoda</taxon>
        <taxon>Hexapoda</taxon>
        <taxon>Insecta</taxon>
        <taxon>Pterygota</taxon>
        <taxon>Neoptera</taxon>
        <taxon>Endopterygota</taxon>
        <taxon>Diptera</taxon>
        <taxon>Nematocera</taxon>
        <taxon>Culicoidea</taxon>
        <taxon>Culicidae</taxon>
        <taxon>Anophelinae</taxon>
        <taxon>Anopheles</taxon>
    </lineage>
</organism>
<proteinExistence type="predicted"/>
<evidence type="ECO:0000313" key="1">
    <source>
        <dbReference type="EMBL" id="MBW46528.1"/>
    </source>
</evidence>
<accession>A0A2M4B145</accession>
<protein>
    <submittedName>
        <fullName evidence="1">Putative secreted protein</fullName>
    </submittedName>
</protein>
<dbReference type="AlphaFoldDB" id="A0A2M4B145"/>
<sequence length="75" mass="8367">MATFYSFSQAFLLSSFSQTHGGSLTIRISRSIAEPSIDVLREHMDPNDVSDKNTSTLTPKCFAMISYMVVAFIVR</sequence>